<evidence type="ECO:0000313" key="4">
    <source>
        <dbReference type="Proteomes" id="UP001218218"/>
    </source>
</evidence>
<evidence type="ECO:0000313" key="3">
    <source>
        <dbReference type="EMBL" id="KAJ7354713.1"/>
    </source>
</evidence>
<feature type="region of interest" description="Disordered" evidence="1">
    <location>
        <begin position="54"/>
        <end position="86"/>
    </location>
</feature>
<proteinExistence type="predicted"/>
<dbReference type="AlphaFoldDB" id="A0AAD7ACF7"/>
<organism evidence="3 4">
    <name type="scientific">Mycena albidolilacea</name>
    <dbReference type="NCBI Taxonomy" id="1033008"/>
    <lineage>
        <taxon>Eukaryota</taxon>
        <taxon>Fungi</taxon>
        <taxon>Dikarya</taxon>
        <taxon>Basidiomycota</taxon>
        <taxon>Agaricomycotina</taxon>
        <taxon>Agaricomycetes</taxon>
        <taxon>Agaricomycetidae</taxon>
        <taxon>Agaricales</taxon>
        <taxon>Marasmiineae</taxon>
        <taxon>Mycenaceae</taxon>
        <taxon>Mycena</taxon>
    </lineage>
</organism>
<dbReference type="Proteomes" id="UP001218218">
    <property type="component" value="Unassembled WGS sequence"/>
</dbReference>
<keyword evidence="4" id="KW-1185">Reference proteome</keyword>
<protein>
    <recommendedName>
        <fullName evidence="2">AAA-ATPase-like domain-containing protein</fullName>
    </recommendedName>
</protein>
<name>A0AAD7ACF7_9AGAR</name>
<comment type="caution">
    <text evidence="3">The sequence shown here is derived from an EMBL/GenBank/DDBJ whole genome shotgun (WGS) entry which is preliminary data.</text>
</comment>
<accession>A0AAD7ACF7</accession>
<feature type="compositionally biased region" description="Low complexity" evidence="1">
    <location>
        <begin position="54"/>
        <end position="67"/>
    </location>
</feature>
<gene>
    <name evidence="3" type="ORF">DFH08DRAFT_804578</name>
</gene>
<evidence type="ECO:0000259" key="2">
    <source>
        <dbReference type="Pfam" id="PF09820"/>
    </source>
</evidence>
<dbReference type="Pfam" id="PF09820">
    <property type="entry name" value="AAA-ATPase_like"/>
    <property type="match status" value="1"/>
</dbReference>
<evidence type="ECO:0000256" key="1">
    <source>
        <dbReference type="SAM" id="MobiDB-lite"/>
    </source>
</evidence>
<dbReference type="EMBL" id="JARIHO010000010">
    <property type="protein sequence ID" value="KAJ7354713.1"/>
    <property type="molecule type" value="Genomic_DNA"/>
</dbReference>
<dbReference type="InterPro" id="IPR018631">
    <property type="entry name" value="AAA-ATPase-like_dom"/>
</dbReference>
<feature type="domain" description="AAA-ATPase-like" evidence="2">
    <location>
        <begin position="115"/>
        <end position="219"/>
    </location>
</feature>
<reference evidence="3" key="1">
    <citation type="submission" date="2023-03" db="EMBL/GenBank/DDBJ databases">
        <title>Massive genome expansion in bonnet fungi (Mycena s.s.) driven by repeated elements and novel gene families across ecological guilds.</title>
        <authorList>
            <consortium name="Lawrence Berkeley National Laboratory"/>
            <person name="Harder C.B."/>
            <person name="Miyauchi S."/>
            <person name="Viragh M."/>
            <person name="Kuo A."/>
            <person name="Thoen E."/>
            <person name="Andreopoulos B."/>
            <person name="Lu D."/>
            <person name="Skrede I."/>
            <person name="Drula E."/>
            <person name="Henrissat B."/>
            <person name="Morin E."/>
            <person name="Kohler A."/>
            <person name="Barry K."/>
            <person name="LaButti K."/>
            <person name="Morin E."/>
            <person name="Salamov A."/>
            <person name="Lipzen A."/>
            <person name="Mereny Z."/>
            <person name="Hegedus B."/>
            <person name="Baldrian P."/>
            <person name="Stursova M."/>
            <person name="Weitz H."/>
            <person name="Taylor A."/>
            <person name="Grigoriev I.V."/>
            <person name="Nagy L.G."/>
            <person name="Martin F."/>
            <person name="Kauserud H."/>
        </authorList>
    </citation>
    <scope>NUCLEOTIDE SEQUENCE</scope>
    <source>
        <strain evidence="3">CBHHK002</strain>
    </source>
</reference>
<sequence>MNWPETVTFFDKLPEPHVAKKPRVTSGEVLDPSNKKAKIDYSQGGPVRVLYTLSLQPSTPSTGSTGSKRSIWSDDEDSSDSEHDRKRVKMHPLAHFMPHSNSFRAIDAFIHLPRNLYVDKTKSIMDLPDKFQHLVLRPPQFGKTMFLSTLYHFYNIHGVQHFAERFGSLAVVTEASTPIPHSQHLCLSFNLSNLPVCSDRAEIGSELTDQIGLVLDYFLMNDYCNPQWYHGEIPVPFAREWHVGSPSTHHSSISARVMGDGWPNFAAAIVLADRVGALVLTNGVGSRHGRGRAIFRGNGMLRRRGGAEWGTILSRVSDGKHVKWGGTYIRQQAAMLEDDVLLDQQGTTKILRTRVRRPQDTLCRLGIHVCPPPQVTVALPRVTGPLTKGYRLESRNAWTRLVYQQEDHERFAIVVTLAPSSQSVTVLRGAMRRSTKASQWWTQWGAPLKQDG</sequence>